<keyword evidence="1" id="KW-0521">NADP</keyword>
<dbReference type="AlphaFoldDB" id="A0A8J5M8D4"/>
<feature type="domain" description="NADP-dependent oxidoreductase" evidence="3">
    <location>
        <begin position="46"/>
        <end position="166"/>
    </location>
</feature>
<name>A0A8J5M8D4_9STRA</name>
<dbReference type="PANTHER" id="PTHR43150">
    <property type="entry name" value="HYPERKINETIC, ISOFORM M"/>
    <property type="match status" value="1"/>
</dbReference>
<accession>A0A8J5M8D4</accession>
<organism evidence="4 5">
    <name type="scientific">Phytophthora aleatoria</name>
    <dbReference type="NCBI Taxonomy" id="2496075"/>
    <lineage>
        <taxon>Eukaryota</taxon>
        <taxon>Sar</taxon>
        <taxon>Stramenopiles</taxon>
        <taxon>Oomycota</taxon>
        <taxon>Peronosporomycetes</taxon>
        <taxon>Peronosporales</taxon>
        <taxon>Peronosporaceae</taxon>
        <taxon>Phytophthora</taxon>
    </lineage>
</organism>
<evidence type="ECO:0000313" key="4">
    <source>
        <dbReference type="EMBL" id="KAG6974721.1"/>
    </source>
</evidence>
<dbReference type="Proteomes" id="UP000709295">
    <property type="component" value="Unassembled WGS sequence"/>
</dbReference>
<protein>
    <recommendedName>
        <fullName evidence="3">NADP-dependent oxidoreductase domain-containing protein</fullName>
    </recommendedName>
</protein>
<dbReference type="EMBL" id="JAENGY010000082">
    <property type="protein sequence ID" value="KAG6974721.1"/>
    <property type="molecule type" value="Genomic_DNA"/>
</dbReference>
<evidence type="ECO:0000313" key="5">
    <source>
        <dbReference type="Proteomes" id="UP000709295"/>
    </source>
</evidence>
<evidence type="ECO:0000259" key="3">
    <source>
        <dbReference type="Pfam" id="PF00248"/>
    </source>
</evidence>
<sequence>MSVSAPAKMTYRFLGNSGLLVSKISLGAWMIWDDRCSDEGCLKRLLVALFKKYKLGLTTYSPLAYGVLSGKYTKDIPEGSRFSTELYNNIVPDFRDRVVKTFELQKIADKLGCSLAQMAIAWCVSNPNASTVMLGARTRKQLDENLEAIRFVEKITPEIKARIDAAVDYKVQIPEKEVLASVRARHL</sequence>
<dbReference type="Pfam" id="PF00248">
    <property type="entry name" value="Aldo_ket_red"/>
    <property type="match status" value="1"/>
</dbReference>
<dbReference type="GO" id="GO:0016491">
    <property type="term" value="F:oxidoreductase activity"/>
    <property type="evidence" value="ECO:0007669"/>
    <property type="project" value="UniProtKB-KW"/>
</dbReference>
<evidence type="ECO:0000256" key="1">
    <source>
        <dbReference type="ARBA" id="ARBA00022857"/>
    </source>
</evidence>
<keyword evidence="2" id="KW-0560">Oxidoreductase</keyword>
<dbReference type="PANTHER" id="PTHR43150:SF2">
    <property type="entry name" value="HYPERKINETIC, ISOFORM M"/>
    <property type="match status" value="1"/>
</dbReference>
<comment type="caution">
    <text evidence="4">The sequence shown here is derived from an EMBL/GenBank/DDBJ whole genome shotgun (WGS) entry which is preliminary data.</text>
</comment>
<dbReference type="InterPro" id="IPR005399">
    <property type="entry name" value="K_chnl_volt-dep_bsu_KCNAB-rel"/>
</dbReference>
<keyword evidence="5" id="KW-1185">Reference proteome</keyword>
<reference evidence="4" key="1">
    <citation type="submission" date="2021-01" db="EMBL/GenBank/DDBJ databases">
        <title>Phytophthora aleatoria, a newly-described species from Pinus radiata is distinct from Phytophthora cactorum isolates based on comparative genomics.</title>
        <authorList>
            <person name="Mcdougal R."/>
            <person name="Panda P."/>
            <person name="Williams N."/>
            <person name="Studholme D.J."/>
        </authorList>
    </citation>
    <scope>NUCLEOTIDE SEQUENCE</scope>
    <source>
        <strain evidence="4">NZFS 4037</strain>
    </source>
</reference>
<evidence type="ECO:0000256" key="2">
    <source>
        <dbReference type="ARBA" id="ARBA00023002"/>
    </source>
</evidence>
<dbReference type="InterPro" id="IPR023210">
    <property type="entry name" value="NADP_OxRdtase_dom"/>
</dbReference>
<proteinExistence type="predicted"/>
<gene>
    <name evidence="4" type="ORF">JG688_00002909</name>
</gene>